<name>A0A2C5ZFE6_9HYPO</name>
<keyword evidence="3" id="KW-1185">Reference proteome</keyword>
<dbReference type="OrthoDB" id="5369448at2759"/>
<dbReference type="EMBL" id="NJEU01000216">
    <property type="protein sequence ID" value="PHH78603.1"/>
    <property type="molecule type" value="Genomic_DNA"/>
</dbReference>
<sequence length="681" mass="74727">MESGPEDGMDQVEQGCEAAAHAGQDDDASRAETAADAPDGTRQGSTWCKTQRHGQVALSSHGASHDEAADEPGDSSSHPEHDDVFSNGTSPRSSLGSMSEAEQTKIEQTLSQRNITQRSRSPRISHGHHHLCYAGPTPRPPFRSPSSVQALQMSSPPASVGPATPRSTSHRLPRLGSPSVSAQYSPKKTPPRFRRATPPLVLLHATLLPLRWSWGPVLDGLARCSSHLPELSHGLQSLREAWRQLGDRTADTVSDRGVLLPHPQADYEVLEERLLEALELPQKRRARILQCGHYLGPASQALLHDQDSDPDLTTPDAKTHWCYTCRSEIRYDSSSDAHMFRVKVYASNGLMRAGAWEACWREMERIDVEIEPIIDALLQDELAQLAVKLQLQDATESGMDQGSFVHQTEHQSLLASSPWLSERQHHASSFDDMMPESPTTATFERRATRRQVHRDDEHQKAEPRVVHGDASLGKLLVEASQVFVQERSKFVIALLLLLIAALAARGTSSPWLHSKARPVIGPSEPVQAAPTGHTRAIDMTTSLEQAIAMAPSLDANELRLAEGPTPETMTRIFSVTETVSQTRIGTQTETQVVTQTETQTQTQTQTQTEIKTVTETETQTKTQSEIQPSIETHTHTVMQTVTQTVSLEAAQISVSGQSVPTNRAASIQPVETNAIPYPFMV</sequence>
<accession>A0A2C5ZFE6</accession>
<dbReference type="Proteomes" id="UP000224854">
    <property type="component" value="Unassembled WGS sequence"/>
</dbReference>
<feature type="compositionally biased region" description="Polar residues" evidence="1">
    <location>
        <begin position="148"/>
        <end position="157"/>
    </location>
</feature>
<evidence type="ECO:0008006" key="4">
    <source>
        <dbReference type="Google" id="ProtNLM"/>
    </source>
</evidence>
<feature type="compositionally biased region" description="Acidic residues" evidence="1">
    <location>
        <begin position="1"/>
        <end position="10"/>
    </location>
</feature>
<gene>
    <name evidence="2" type="ORF">CDD82_2945</name>
</gene>
<feature type="compositionally biased region" description="Basic and acidic residues" evidence="1">
    <location>
        <begin position="453"/>
        <end position="464"/>
    </location>
</feature>
<proteinExistence type="predicted"/>
<feature type="region of interest" description="Disordered" evidence="1">
    <location>
        <begin position="425"/>
        <end position="464"/>
    </location>
</feature>
<feature type="compositionally biased region" description="Polar residues" evidence="1">
    <location>
        <begin position="86"/>
        <end position="119"/>
    </location>
</feature>
<evidence type="ECO:0000256" key="1">
    <source>
        <dbReference type="SAM" id="MobiDB-lite"/>
    </source>
</evidence>
<dbReference type="AlphaFoldDB" id="A0A2C5ZFE6"/>
<evidence type="ECO:0000313" key="2">
    <source>
        <dbReference type="EMBL" id="PHH78603.1"/>
    </source>
</evidence>
<protein>
    <recommendedName>
        <fullName evidence="4">Pathway-specific nitrogen regulator</fullName>
    </recommendedName>
</protein>
<feature type="region of interest" description="Disordered" evidence="1">
    <location>
        <begin position="1"/>
        <end position="194"/>
    </location>
</feature>
<reference evidence="2 3" key="1">
    <citation type="submission" date="2017-06" db="EMBL/GenBank/DDBJ databases">
        <title>Ant-infecting Ophiocordyceps genomes reveal a high diversity of potential behavioral manipulation genes and a possible major role for enterotoxins.</title>
        <authorList>
            <person name="De Bekker C."/>
            <person name="Evans H.C."/>
            <person name="Brachmann A."/>
            <person name="Hughes D.P."/>
        </authorList>
    </citation>
    <scope>NUCLEOTIDE SEQUENCE [LARGE SCALE GENOMIC DNA]</scope>
    <source>
        <strain evidence="2 3">1348a</strain>
    </source>
</reference>
<comment type="caution">
    <text evidence="2">The sequence shown here is derived from an EMBL/GenBank/DDBJ whole genome shotgun (WGS) entry which is preliminary data.</text>
</comment>
<organism evidence="2 3">
    <name type="scientific">Ophiocordyceps australis</name>
    <dbReference type="NCBI Taxonomy" id="1399860"/>
    <lineage>
        <taxon>Eukaryota</taxon>
        <taxon>Fungi</taxon>
        <taxon>Dikarya</taxon>
        <taxon>Ascomycota</taxon>
        <taxon>Pezizomycotina</taxon>
        <taxon>Sordariomycetes</taxon>
        <taxon>Hypocreomycetidae</taxon>
        <taxon>Hypocreales</taxon>
        <taxon>Ophiocordycipitaceae</taxon>
        <taxon>Ophiocordyceps</taxon>
    </lineage>
</organism>
<feature type="compositionally biased region" description="Basic residues" evidence="1">
    <location>
        <begin position="120"/>
        <end position="131"/>
    </location>
</feature>
<evidence type="ECO:0000313" key="3">
    <source>
        <dbReference type="Proteomes" id="UP000224854"/>
    </source>
</evidence>